<evidence type="ECO:0000313" key="1">
    <source>
        <dbReference type="EMBL" id="DAF63979.1"/>
    </source>
</evidence>
<dbReference type="EMBL" id="BK032847">
    <property type="protein sequence ID" value="DAF63979.1"/>
    <property type="molecule type" value="Genomic_DNA"/>
</dbReference>
<protein>
    <submittedName>
        <fullName evidence="1">Uncharacterized protein</fullName>
    </submittedName>
</protein>
<sequence>MAQPGAVMRTESLPSPKKRLVGKLLTGFTSMC</sequence>
<reference evidence="1" key="1">
    <citation type="journal article" date="2021" name="Proc. Natl. Acad. Sci. U.S.A.">
        <title>A Catalog of Tens of Thousands of Viruses from Human Metagenomes Reveals Hidden Associations with Chronic Diseases.</title>
        <authorList>
            <person name="Tisza M.J."/>
            <person name="Buck C.B."/>
        </authorList>
    </citation>
    <scope>NUCLEOTIDE SEQUENCE</scope>
    <source>
        <strain evidence="1">CtGkF2</strain>
    </source>
</reference>
<accession>A0A8S5TLQ0</accession>
<organism evidence="1">
    <name type="scientific">Siphoviridae sp. ctGkF2</name>
    <dbReference type="NCBI Taxonomy" id="2827823"/>
    <lineage>
        <taxon>Viruses</taxon>
        <taxon>Duplodnaviria</taxon>
        <taxon>Heunggongvirae</taxon>
        <taxon>Uroviricota</taxon>
        <taxon>Caudoviricetes</taxon>
    </lineage>
</organism>
<proteinExistence type="predicted"/>
<name>A0A8S5TLQ0_9CAUD</name>